<name>A0A7X3K4J8_9HYPH</name>
<evidence type="ECO:0000256" key="1">
    <source>
        <dbReference type="SAM" id="MobiDB-lite"/>
    </source>
</evidence>
<keyword evidence="2" id="KW-0472">Membrane</keyword>
<dbReference type="RefSeq" id="WP_157290861.1">
    <property type="nucleotide sequence ID" value="NZ_WQRF01000004.1"/>
</dbReference>
<keyword evidence="4" id="KW-1185">Reference proteome</keyword>
<keyword evidence="2" id="KW-0812">Transmembrane</keyword>
<proteinExistence type="predicted"/>
<accession>A0A7X3K4J8</accession>
<keyword evidence="2" id="KW-1133">Transmembrane helix</keyword>
<dbReference type="EMBL" id="WQRF01000004">
    <property type="protein sequence ID" value="MVT00014.1"/>
    <property type="molecule type" value="Genomic_DNA"/>
</dbReference>
<feature type="region of interest" description="Disordered" evidence="1">
    <location>
        <begin position="38"/>
        <end position="60"/>
    </location>
</feature>
<evidence type="ECO:0000313" key="4">
    <source>
        <dbReference type="Proteomes" id="UP000438106"/>
    </source>
</evidence>
<organism evidence="3 4">
    <name type="scientific">Devosia marina</name>
    <dbReference type="NCBI Taxonomy" id="2683198"/>
    <lineage>
        <taxon>Bacteria</taxon>
        <taxon>Pseudomonadati</taxon>
        <taxon>Pseudomonadota</taxon>
        <taxon>Alphaproteobacteria</taxon>
        <taxon>Hyphomicrobiales</taxon>
        <taxon>Devosiaceae</taxon>
        <taxon>Devosia</taxon>
    </lineage>
</organism>
<comment type="caution">
    <text evidence="3">The sequence shown here is derived from an EMBL/GenBank/DDBJ whole genome shotgun (WGS) entry which is preliminary data.</text>
</comment>
<sequence length="60" mass="6754">MDFVTGPALWLVVLTVGVIVLGGAMAYGMRRNRDRTLSEKITTEVETRRGYEEQDKNPPD</sequence>
<dbReference type="AlphaFoldDB" id="A0A7X3K4J8"/>
<evidence type="ECO:0000256" key="2">
    <source>
        <dbReference type="SAM" id="Phobius"/>
    </source>
</evidence>
<feature type="transmembrane region" description="Helical" evidence="2">
    <location>
        <begin position="6"/>
        <end position="27"/>
    </location>
</feature>
<evidence type="ECO:0000313" key="3">
    <source>
        <dbReference type="EMBL" id="MVT00014.1"/>
    </source>
</evidence>
<dbReference type="Proteomes" id="UP000438106">
    <property type="component" value="Unassembled WGS sequence"/>
</dbReference>
<reference evidence="3 4" key="1">
    <citation type="submission" date="2019-12" db="EMBL/GenBank/DDBJ databases">
        <title>Devosia maris sp. nov., isolated from the deep seawater.</title>
        <authorList>
            <person name="Liu Y."/>
        </authorList>
    </citation>
    <scope>NUCLEOTIDE SEQUENCE [LARGE SCALE GENOMIC DNA]</scope>
    <source>
        <strain evidence="3 4">L53-10-65</strain>
    </source>
</reference>
<protein>
    <submittedName>
        <fullName evidence="3">Uncharacterized protein</fullName>
    </submittedName>
</protein>
<gene>
    <name evidence="3" type="ORF">GO014_13360</name>
</gene>